<proteinExistence type="predicted"/>
<feature type="signal peptide" evidence="1">
    <location>
        <begin position="1"/>
        <end position="18"/>
    </location>
</feature>
<protein>
    <submittedName>
        <fullName evidence="2">Uncharacterized protein</fullName>
    </submittedName>
</protein>
<keyword evidence="3" id="KW-1185">Reference proteome</keyword>
<evidence type="ECO:0000313" key="3">
    <source>
        <dbReference type="Proteomes" id="UP000076722"/>
    </source>
</evidence>
<evidence type="ECO:0000313" key="2">
    <source>
        <dbReference type="EMBL" id="KZS88443.1"/>
    </source>
</evidence>
<dbReference type="OrthoDB" id="3043660at2759"/>
<dbReference type="Proteomes" id="UP000076722">
    <property type="component" value="Unassembled WGS sequence"/>
</dbReference>
<evidence type="ECO:0000256" key="1">
    <source>
        <dbReference type="SAM" id="SignalP"/>
    </source>
</evidence>
<gene>
    <name evidence="2" type="ORF">SISNIDRAFT_498026</name>
</gene>
<name>A0A164P7H2_9AGAM</name>
<keyword evidence="1" id="KW-0732">Signal</keyword>
<sequence>MKFAIASAVLSLATLARATTFFCPDASRFGILTVSPTNLSPGDEFTITHNLTCAVTQYDIVPIFLDYYIEVPENQNNGFELPILLARHTFKNSSHPVDEFKVKLPDAGYFTNAPYTVQVDVTYPINGSLGTPYFLVGGTEFGVNITDPNSV</sequence>
<accession>A0A164P7H2</accession>
<feature type="chain" id="PRO_5007852205" evidence="1">
    <location>
        <begin position="19"/>
        <end position="151"/>
    </location>
</feature>
<dbReference type="AlphaFoldDB" id="A0A164P7H2"/>
<reference evidence="2 3" key="1">
    <citation type="journal article" date="2016" name="Mol. Biol. Evol.">
        <title>Comparative Genomics of Early-Diverging Mushroom-Forming Fungi Provides Insights into the Origins of Lignocellulose Decay Capabilities.</title>
        <authorList>
            <person name="Nagy L.G."/>
            <person name="Riley R."/>
            <person name="Tritt A."/>
            <person name="Adam C."/>
            <person name="Daum C."/>
            <person name="Floudas D."/>
            <person name="Sun H."/>
            <person name="Yadav J.S."/>
            <person name="Pangilinan J."/>
            <person name="Larsson K.H."/>
            <person name="Matsuura K."/>
            <person name="Barry K."/>
            <person name="Labutti K."/>
            <person name="Kuo R."/>
            <person name="Ohm R.A."/>
            <person name="Bhattacharya S.S."/>
            <person name="Shirouzu T."/>
            <person name="Yoshinaga Y."/>
            <person name="Martin F.M."/>
            <person name="Grigoriev I.V."/>
            <person name="Hibbett D.S."/>
        </authorList>
    </citation>
    <scope>NUCLEOTIDE SEQUENCE [LARGE SCALE GENOMIC DNA]</scope>
    <source>
        <strain evidence="2 3">HHB9708</strain>
    </source>
</reference>
<dbReference type="EMBL" id="KV419437">
    <property type="protein sequence ID" value="KZS88443.1"/>
    <property type="molecule type" value="Genomic_DNA"/>
</dbReference>
<organism evidence="2 3">
    <name type="scientific">Sistotremastrum niveocremeum HHB9708</name>
    <dbReference type="NCBI Taxonomy" id="1314777"/>
    <lineage>
        <taxon>Eukaryota</taxon>
        <taxon>Fungi</taxon>
        <taxon>Dikarya</taxon>
        <taxon>Basidiomycota</taxon>
        <taxon>Agaricomycotina</taxon>
        <taxon>Agaricomycetes</taxon>
        <taxon>Sistotremastrales</taxon>
        <taxon>Sistotremastraceae</taxon>
        <taxon>Sertulicium</taxon>
        <taxon>Sertulicium niveocremeum</taxon>
    </lineage>
</organism>